<evidence type="ECO:0000313" key="2">
    <source>
        <dbReference type="Proteomes" id="UP000256964"/>
    </source>
</evidence>
<organism evidence="1 2">
    <name type="scientific">Lentinus brumalis</name>
    <dbReference type="NCBI Taxonomy" id="2498619"/>
    <lineage>
        <taxon>Eukaryota</taxon>
        <taxon>Fungi</taxon>
        <taxon>Dikarya</taxon>
        <taxon>Basidiomycota</taxon>
        <taxon>Agaricomycotina</taxon>
        <taxon>Agaricomycetes</taxon>
        <taxon>Polyporales</taxon>
        <taxon>Polyporaceae</taxon>
        <taxon>Lentinus</taxon>
    </lineage>
</organism>
<proteinExistence type="predicted"/>
<reference evidence="1 2" key="1">
    <citation type="journal article" date="2018" name="Biotechnol. Biofuels">
        <title>Integrative visual omics of the white-rot fungus Polyporus brumalis exposes the biotechnological potential of its oxidative enzymes for delignifying raw plant biomass.</title>
        <authorList>
            <person name="Miyauchi S."/>
            <person name="Rancon A."/>
            <person name="Drula E."/>
            <person name="Hage H."/>
            <person name="Chaduli D."/>
            <person name="Favel A."/>
            <person name="Grisel S."/>
            <person name="Henrissat B."/>
            <person name="Herpoel-Gimbert I."/>
            <person name="Ruiz-Duenas F.J."/>
            <person name="Chevret D."/>
            <person name="Hainaut M."/>
            <person name="Lin J."/>
            <person name="Wang M."/>
            <person name="Pangilinan J."/>
            <person name="Lipzen A."/>
            <person name="Lesage-Meessen L."/>
            <person name="Navarro D."/>
            <person name="Riley R."/>
            <person name="Grigoriev I.V."/>
            <person name="Zhou S."/>
            <person name="Raouche S."/>
            <person name="Rosso M.N."/>
        </authorList>
    </citation>
    <scope>NUCLEOTIDE SEQUENCE [LARGE SCALE GENOMIC DNA]</scope>
    <source>
        <strain evidence="1 2">BRFM 1820</strain>
    </source>
</reference>
<evidence type="ECO:0000313" key="1">
    <source>
        <dbReference type="EMBL" id="RDX41078.1"/>
    </source>
</evidence>
<dbReference type="AlphaFoldDB" id="A0A371CLB9"/>
<feature type="non-terminal residue" evidence="1">
    <location>
        <position position="60"/>
    </location>
</feature>
<gene>
    <name evidence="1" type="ORF">OH76DRAFT_1320654</name>
</gene>
<dbReference type="STRING" id="139420.A0A371CLB9"/>
<protein>
    <submittedName>
        <fullName evidence="1">Uncharacterized protein</fullName>
    </submittedName>
</protein>
<dbReference type="Proteomes" id="UP000256964">
    <property type="component" value="Unassembled WGS sequence"/>
</dbReference>
<dbReference type="OrthoDB" id="6613063at2759"/>
<sequence length="60" mass="7085">LLHIADAIETIGPVWIAWEWPMERFCGFLLRAVKNRRFPYAAIANYLVDLAQLTQIIHRY</sequence>
<feature type="non-terminal residue" evidence="1">
    <location>
        <position position="1"/>
    </location>
</feature>
<dbReference type="EMBL" id="KZ857525">
    <property type="protein sequence ID" value="RDX41078.1"/>
    <property type="molecule type" value="Genomic_DNA"/>
</dbReference>
<accession>A0A371CLB9</accession>
<name>A0A371CLB9_9APHY</name>
<keyword evidence="2" id="KW-1185">Reference proteome</keyword>